<dbReference type="FunFam" id="3.30.160.60:FF:001134">
    <property type="entry name" value="Zinc finger protein 70"/>
    <property type="match status" value="1"/>
</dbReference>
<evidence type="ECO:0000256" key="13">
    <source>
        <dbReference type="SAM" id="MobiDB-lite"/>
    </source>
</evidence>
<dbReference type="PROSITE" id="PS00028">
    <property type="entry name" value="ZINC_FINGER_C2H2_1"/>
    <property type="match status" value="2"/>
</dbReference>
<feature type="region of interest" description="Disordered" evidence="13">
    <location>
        <begin position="40"/>
        <end position="70"/>
    </location>
</feature>
<protein>
    <submittedName>
        <fullName evidence="15">ZN274 factor</fullName>
    </submittedName>
</protein>
<evidence type="ECO:0000256" key="7">
    <source>
        <dbReference type="ARBA" id="ARBA00022833"/>
    </source>
</evidence>
<proteinExistence type="inferred from homology"/>
<dbReference type="SUPFAM" id="SSF57667">
    <property type="entry name" value="beta-beta-alpha zinc fingers"/>
    <property type="match status" value="1"/>
</dbReference>
<dbReference type="AlphaFoldDB" id="A0A852DRF0"/>
<dbReference type="GO" id="GO:0008270">
    <property type="term" value="F:zinc ion binding"/>
    <property type="evidence" value="ECO:0007669"/>
    <property type="project" value="UniProtKB-KW"/>
</dbReference>
<accession>A0A852DRF0</accession>
<keyword evidence="6 12" id="KW-0863">Zinc-finger</keyword>
<feature type="domain" description="C2H2-type" evidence="14">
    <location>
        <begin position="27"/>
        <end position="54"/>
    </location>
</feature>
<dbReference type="PANTHER" id="PTHR23226:SF416">
    <property type="entry name" value="FI01424P"/>
    <property type="match status" value="1"/>
</dbReference>
<feature type="non-terminal residue" evidence="15">
    <location>
        <position position="70"/>
    </location>
</feature>
<evidence type="ECO:0000259" key="14">
    <source>
        <dbReference type="PROSITE" id="PS50157"/>
    </source>
</evidence>
<evidence type="ECO:0000256" key="8">
    <source>
        <dbReference type="ARBA" id="ARBA00023015"/>
    </source>
</evidence>
<evidence type="ECO:0000256" key="11">
    <source>
        <dbReference type="ARBA" id="ARBA00023242"/>
    </source>
</evidence>
<evidence type="ECO:0000256" key="1">
    <source>
        <dbReference type="ARBA" id="ARBA00003767"/>
    </source>
</evidence>
<gene>
    <name evidence="15" type="primary">Znf274</name>
    <name evidence="15" type="ORF">PASAMO_R14814</name>
</gene>
<reference evidence="15" key="1">
    <citation type="submission" date="2019-09" db="EMBL/GenBank/DDBJ databases">
        <title>Bird 10,000 Genomes (B10K) Project - Family phase.</title>
        <authorList>
            <person name="Zhang G."/>
        </authorList>
    </citation>
    <scope>NUCLEOTIDE SEQUENCE</scope>
    <source>
        <strain evidence="15">OUT-0017</strain>
        <tissue evidence="15">Muscle</tissue>
    </source>
</reference>
<dbReference type="Gene3D" id="3.30.160.60">
    <property type="entry name" value="Classic Zinc Finger"/>
    <property type="match status" value="2"/>
</dbReference>
<evidence type="ECO:0000256" key="2">
    <source>
        <dbReference type="ARBA" id="ARBA00004123"/>
    </source>
</evidence>
<feature type="non-terminal residue" evidence="15">
    <location>
        <position position="1"/>
    </location>
</feature>
<evidence type="ECO:0000256" key="4">
    <source>
        <dbReference type="ARBA" id="ARBA00022723"/>
    </source>
</evidence>
<name>A0A852DRF0_PASAF</name>
<sequence length="70" mass="7847">CPNCGKGFKQKSHLLRHQRIHTGERPYECPRCGKSFTQSNDLTRHQQTHKQGKSCNAQTAGRASCTTSAF</sequence>
<dbReference type="GO" id="GO:0000978">
    <property type="term" value="F:RNA polymerase II cis-regulatory region sequence-specific DNA binding"/>
    <property type="evidence" value="ECO:0007669"/>
    <property type="project" value="TreeGrafter"/>
</dbReference>
<dbReference type="GO" id="GO:0000981">
    <property type="term" value="F:DNA-binding transcription factor activity, RNA polymerase II-specific"/>
    <property type="evidence" value="ECO:0007669"/>
    <property type="project" value="TreeGrafter"/>
</dbReference>
<evidence type="ECO:0000256" key="3">
    <source>
        <dbReference type="ARBA" id="ARBA00006991"/>
    </source>
</evidence>
<keyword evidence="9" id="KW-0238">DNA-binding</keyword>
<comment type="similarity">
    <text evidence="3">Belongs to the krueppel C2H2-type zinc-finger protein family.</text>
</comment>
<evidence type="ECO:0000313" key="15">
    <source>
        <dbReference type="EMBL" id="NXP94836.1"/>
    </source>
</evidence>
<evidence type="ECO:0000256" key="10">
    <source>
        <dbReference type="ARBA" id="ARBA00023163"/>
    </source>
</evidence>
<evidence type="ECO:0000256" key="5">
    <source>
        <dbReference type="ARBA" id="ARBA00022737"/>
    </source>
</evidence>
<keyword evidence="5" id="KW-0677">Repeat</keyword>
<comment type="function">
    <text evidence="1">May be involved in transcriptional regulation.</text>
</comment>
<feature type="compositionally biased region" description="Polar residues" evidence="13">
    <location>
        <begin position="53"/>
        <end position="70"/>
    </location>
</feature>
<dbReference type="InterPro" id="IPR036236">
    <property type="entry name" value="Znf_C2H2_sf"/>
</dbReference>
<dbReference type="Proteomes" id="UP000625584">
    <property type="component" value="Unassembled WGS sequence"/>
</dbReference>
<keyword evidence="4" id="KW-0479">Metal-binding</keyword>
<feature type="domain" description="C2H2-type" evidence="14">
    <location>
        <begin position="1"/>
        <end position="26"/>
    </location>
</feature>
<dbReference type="FunFam" id="3.30.160.60:FF:000495">
    <property type="entry name" value="zinc finger protein 668"/>
    <property type="match status" value="1"/>
</dbReference>
<dbReference type="GO" id="GO:0005634">
    <property type="term" value="C:nucleus"/>
    <property type="evidence" value="ECO:0007669"/>
    <property type="project" value="UniProtKB-SubCell"/>
</dbReference>
<keyword evidence="10" id="KW-0804">Transcription</keyword>
<dbReference type="SMART" id="SM00355">
    <property type="entry name" value="ZnF_C2H2"/>
    <property type="match status" value="2"/>
</dbReference>
<evidence type="ECO:0000313" key="16">
    <source>
        <dbReference type="Proteomes" id="UP000625584"/>
    </source>
</evidence>
<dbReference type="EMBL" id="WBNP01021017">
    <property type="protein sequence ID" value="NXP94836.1"/>
    <property type="molecule type" value="Genomic_DNA"/>
</dbReference>
<evidence type="ECO:0000256" key="6">
    <source>
        <dbReference type="ARBA" id="ARBA00022771"/>
    </source>
</evidence>
<dbReference type="InterPro" id="IPR013087">
    <property type="entry name" value="Znf_C2H2_type"/>
</dbReference>
<dbReference type="Pfam" id="PF13465">
    <property type="entry name" value="zf-H2C2_2"/>
    <property type="match status" value="1"/>
</dbReference>
<evidence type="ECO:0000256" key="12">
    <source>
        <dbReference type="PROSITE-ProRule" id="PRU00042"/>
    </source>
</evidence>
<keyword evidence="11" id="KW-0539">Nucleus</keyword>
<organism evidence="15 16">
    <name type="scientific">Passerina amoena</name>
    <name type="common">Lazuli bunting</name>
    <dbReference type="NCBI Taxonomy" id="142471"/>
    <lineage>
        <taxon>Eukaryota</taxon>
        <taxon>Metazoa</taxon>
        <taxon>Chordata</taxon>
        <taxon>Craniata</taxon>
        <taxon>Vertebrata</taxon>
        <taxon>Euteleostomi</taxon>
        <taxon>Archelosauria</taxon>
        <taxon>Archosauria</taxon>
        <taxon>Dinosauria</taxon>
        <taxon>Saurischia</taxon>
        <taxon>Theropoda</taxon>
        <taxon>Coelurosauria</taxon>
        <taxon>Aves</taxon>
        <taxon>Neognathae</taxon>
        <taxon>Neoaves</taxon>
        <taxon>Telluraves</taxon>
        <taxon>Australaves</taxon>
        <taxon>Passeriformes</taxon>
        <taxon>Cardinalidae</taxon>
        <taxon>Passerina</taxon>
    </lineage>
</organism>
<evidence type="ECO:0000256" key="9">
    <source>
        <dbReference type="ARBA" id="ARBA00023125"/>
    </source>
</evidence>
<comment type="caution">
    <text evidence="15">The sequence shown here is derived from an EMBL/GenBank/DDBJ whole genome shotgun (WGS) entry which is preliminary data.</text>
</comment>
<keyword evidence="16" id="KW-1185">Reference proteome</keyword>
<keyword evidence="8" id="KW-0805">Transcription regulation</keyword>
<comment type="subcellular location">
    <subcellularLocation>
        <location evidence="2">Nucleus</location>
    </subcellularLocation>
</comment>
<keyword evidence="7" id="KW-0862">Zinc</keyword>
<dbReference type="PANTHER" id="PTHR23226">
    <property type="entry name" value="ZINC FINGER AND SCAN DOMAIN-CONTAINING"/>
    <property type="match status" value="1"/>
</dbReference>
<dbReference type="PROSITE" id="PS50157">
    <property type="entry name" value="ZINC_FINGER_C2H2_2"/>
    <property type="match status" value="2"/>
</dbReference>